<evidence type="ECO:0000256" key="2">
    <source>
        <dbReference type="ARBA" id="ARBA00022490"/>
    </source>
</evidence>
<reference evidence="5 6" key="1">
    <citation type="submission" date="2016-04" db="EMBL/GenBank/DDBJ databases">
        <title>The genome of Intoshia linei affirms orthonectids as highly simplified spiralians.</title>
        <authorList>
            <person name="Mikhailov K.V."/>
            <person name="Slusarev G.S."/>
            <person name="Nikitin M.A."/>
            <person name="Logacheva M.D."/>
            <person name="Penin A."/>
            <person name="Aleoshin V."/>
            <person name="Panchin Y.V."/>
        </authorList>
    </citation>
    <scope>NUCLEOTIDE SEQUENCE [LARGE SCALE GENOMIC DNA]</scope>
    <source>
        <strain evidence="5">Intl2013</strain>
        <tissue evidence="5">Whole animal</tissue>
    </source>
</reference>
<sequence length="199" mass="23163">MRCIRTVNPNQEDYSGIIMTHDSENEYKTYEYGVTSLADKHDFLQRNDIVHFQIAKVISTDELRATNVQAIRDYKMAAIYSIKDYYGFLNYETIPGKKLFFHKSDVHESLDVKEGDIMQFVLIKNQQTDKYAAASLRLVQKCEDLEKKKNSMILESVIKTLVQNKSIINLKKKDLKQVSDTITKTLQQYTCVEKDENTE</sequence>
<dbReference type="Proteomes" id="UP000078046">
    <property type="component" value="Unassembled WGS sequence"/>
</dbReference>
<dbReference type="EMBL" id="LWCA01000647">
    <property type="protein sequence ID" value="OAF67488.1"/>
    <property type="molecule type" value="Genomic_DNA"/>
</dbReference>
<dbReference type="GO" id="GO:0003723">
    <property type="term" value="F:RNA binding"/>
    <property type="evidence" value="ECO:0007669"/>
    <property type="project" value="UniProtKB-KW"/>
</dbReference>
<dbReference type="PANTHER" id="PTHR12913:SF1">
    <property type="entry name" value="COLD SHOCK DOMAIN-CONTAINING PROTEIN E1"/>
    <property type="match status" value="1"/>
</dbReference>
<organism evidence="5 6">
    <name type="scientific">Intoshia linei</name>
    <dbReference type="NCBI Taxonomy" id="1819745"/>
    <lineage>
        <taxon>Eukaryota</taxon>
        <taxon>Metazoa</taxon>
        <taxon>Spiralia</taxon>
        <taxon>Lophotrochozoa</taxon>
        <taxon>Mesozoa</taxon>
        <taxon>Orthonectida</taxon>
        <taxon>Rhopaluridae</taxon>
        <taxon>Intoshia</taxon>
    </lineage>
</organism>
<proteinExistence type="predicted"/>
<dbReference type="SUPFAM" id="SSF50249">
    <property type="entry name" value="Nucleic acid-binding proteins"/>
    <property type="match status" value="1"/>
</dbReference>
<keyword evidence="2" id="KW-0963">Cytoplasm</keyword>
<evidence type="ECO:0000313" key="6">
    <source>
        <dbReference type="Proteomes" id="UP000078046"/>
    </source>
</evidence>
<comment type="caution">
    <text evidence="5">The sequence shown here is derived from an EMBL/GenBank/DDBJ whole genome shotgun (WGS) entry which is preliminary data.</text>
</comment>
<evidence type="ECO:0000256" key="4">
    <source>
        <dbReference type="ARBA" id="ARBA00022884"/>
    </source>
</evidence>
<name>A0A177AZN8_9BILA</name>
<keyword evidence="6" id="KW-1185">Reference proteome</keyword>
<protein>
    <recommendedName>
        <fullName evidence="7">CSD domain-containing protein</fullName>
    </recommendedName>
</protein>
<dbReference type="GO" id="GO:0005737">
    <property type="term" value="C:cytoplasm"/>
    <property type="evidence" value="ECO:0007669"/>
    <property type="project" value="UniProtKB-SubCell"/>
</dbReference>
<evidence type="ECO:0000313" key="5">
    <source>
        <dbReference type="EMBL" id="OAF67488.1"/>
    </source>
</evidence>
<dbReference type="AlphaFoldDB" id="A0A177AZN8"/>
<dbReference type="PANTHER" id="PTHR12913">
    <property type="entry name" value="UNR PROTEIN N-RAS UPSTREAM GENE PROTEIN"/>
    <property type="match status" value="1"/>
</dbReference>
<comment type="subcellular location">
    <subcellularLocation>
        <location evidence="1">Cytoplasm</location>
    </subcellularLocation>
</comment>
<evidence type="ECO:0000256" key="3">
    <source>
        <dbReference type="ARBA" id="ARBA00022737"/>
    </source>
</evidence>
<dbReference type="Gene3D" id="2.40.50.140">
    <property type="entry name" value="Nucleic acid-binding proteins"/>
    <property type="match status" value="1"/>
</dbReference>
<evidence type="ECO:0008006" key="7">
    <source>
        <dbReference type="Google" id="ProtNLM"/>
    </source>
</evidence>
<dbReference type="InterPro" id="IPR012340">
    <property type="entry name" value="NA-bd_OB-fold"/>
</dbReference>
<evidence type="ECO:0000256" key="1">
    <source>
        <dbReference type="ARBA" id="ARBA00004496"/>
    </source>
</evidence>
<gene>
    <name evidence="5" type="ORF">A3Q56_04767</name>
</gene>
<keyword evidence="4" id="KW-0694">RNA-binding</keyword>
<keyword evidence="3" id="KW-0677">Repeat</keyword>
<accession>A0A177AZN8</accession>
<dbReference type="OrthoDB" id="74319at2759"/>